<feature type="binding site" evidence="9">
    <location>
        <position position="152"/>
    </location>
    <ligand>
        <name>4-amino-2-methyl-5-(diphosphooxymethyl)pyrimidine</name>
        <dbReference type="ChEBI" id="CHEBI:57841"/>
    </ligand>
</feature>
<accession>V2ZC51</accession>
<feature type="binding site" evidence="9">
    <location>
        <position position="123"/>
    </location>
    <ligand>
        <name>4-amino-2-methyl-5-(diphosphooxymethyl)pyrimidine</name>
        <dbReference type="ChEBI" id="CHEBI:57841"/>
    </ligand>
</feature>
<evidence type="ECO:0000256" key="7">
    <source>
        <dbReference type="ARBA" id="ARBA00047851"/>
    </source>
</evidence>
<dbReference type="GO" id="GO:0009228">
    <property type="term" value="P:thiamine biosynthetic process"/>
    <property type="evidence" value="ECO:0007669"/>
    <property type="project" value="UniProtKB-KW"/>
</dbReference>
<keyword evidence="2 9" id="KW-0808">Transferase</keyword>
<dbReference type="FunFam" id="3.20.20.70:FF:000096">
    <property type="entry name" value="Thiamine-phosphate synthase"/>
    <property type="match status" value="1"/>
</dbReference>
<dbReference type="CDD" id="cd00564">
    <property type="entry name" value="TMP_TenI"/>
    <property type="match status" value="1"/>
</dbReference>
<evidence type="ECO:0000256" key="6">
    <source>
        <dbReference type="ARBA" id="ARBA00047334"/>
    </source>
</evidence>
<comment type="function">
    <text evidence="9">Condenses 4-methyl-5-(beta-hydroxyethyl)thiazole monophosphate (THZ-P) and 2-methyl-4-amino-5-hydroxymethyl pyrimidine pyrophosphate (HMP-PP) to form thiamine monophosphate (TMP).</text>
</comment>
<evidence type="ECO:0000259" key="12">
    <source>
        <dbReference type="Pfam" id="PF02581"/>
    </source>
</evidence>
<comment type="catalytic activity">
    <reaction evidence="7 9 10">
        <text>2-(2-carboxy-4-methylthiazol-5-yl)ethyl phosphate + 4-amino-2-methyl-5-(diphosphooxymethyl)pyrimidine + 2 H(+) = thiamine phosphate + CO2 + diphosphate</text>
        <dbReference type="Rhea" id="RHEA:47848"/>
        <dbReference type="ChEBI" id="CHEBI:15378"/>
        <dbReference type="ChEBI" id="CHEBI:16526"/>
        <dbReference type="ChEBI" id="CHEBI:33019"/>
        <dbReference type="ChEBI" id="CHEBI:37575"/>
        <dbReference type="ChEBI" id="CHEBI:57841"/>
        <dbReference type="ChEBI" id="CHEBI:62890"/>
        <dbReference type="EC" id="2.5.1.3"/>
    </reaction>
</comment>
<evidence type="ECO:0000313" key="13">
    <source>
        <dbReference type="EMBL" id="ESL04510.1"/>
    </source>
</evidence>
<dbReference type="Proteomes" id="UP000018227">
    <property type="component" value="Unassembled WGS sequence"/>
</dbReference>
<dbReference type="GO" id="GO:0005737">
    <property type="term" value="C:cytoplasm"/>
    <property type="evidence" value="ECO:0007669"/>
    <property type="project" value="TreeGrafter"/>
</dbReference>
<feature type="binding site" evidence="9">
    <location>
        <begin position="199"/>
        <end position="200"/>
    </location>
    <ligand>
        <name>2-[(2R,5Z)-2-carboxy-4-methylthiazol-5(2H)-ylidene]ethyl phosphate</name>
        <dbReference type="ChEBI" id="CHEBI:62899"/>
    </ligand>
</feature>
<dbReference type="UniPathway" id="UPA00060">
    <property type="reaction ID" value="UER00141"/>
</dbReference>
<feature type="binding site" evidence="9">
    <location>
        <begin position="149"/>
        <end position="151"/>
    </location>
    <ligand>
        <name>2-[(2R,5Z)-2-carboxy-4-methylthiazol-5(2H)-ylidene]ethyl phosphate</name>
        <dbReference type="ChEBI" id="CHEBI:62899"/>
    </ligand>
</feature>
<keyword evidence="4 9" id="KW-0460">Magnesium</keyword>
<organism evidence="13 14">
    <name type="scientific">Catonella morbi ATCC 51271</name>
    <dbReference type="NCBI Taxonomy" id="592026"/>
    <lineage>
        <taxon>Bacteria</taxon>
        <taxon>Bacillati</taxon>
        <taxon>Bacillota</taxon>
        <taxon>Clostridia</taxon>
        <taxon>Lachnospirales</taxon>
        <taxon>Lachnospiraceae</taxon>
        <taxon>Catonella</taxon>
    </lineage>
</organism>
<name>V2ZC51_9FIRM</name>
<evidence type="ECO:0000256" key="4">
    <source>
        <dbReference type="ARBA" id="ARBA00022842"/>
    </source>
</evidence>
<dbReference type="GO" id="GO:0004789">
    <property type="term" value="F:thiamine-phosphate diphosphorylase activity"/>
    <property type="evidence" value="ECO:0007669"/>
    <property type="project" value="UniProtKB-UniRule"/>
</dbReference>
<dbReference type="GO" id="GO:0009229">
    <property type="term" value="P:thiamine diphosphate biosynthetic process"/>
    <property type="evidence" value="ECO:0007669"/>
    <property type="project" value="UniProtKB-UniRule"/>
</dbReference>
<keyword evidence="5 9" id="KW-0784">Thiamine biosynthesis</keyword>
<reference evidence="13 14" key="1">
    <citation type="submission" date="2013-06" db="EMBL/GenBank/DDBJ databases">
        <authorList>
            <person name="Weinstock G."/>
            <person name="Sodergren E."/>
            <person name="Clifton S."/>
            <person name="Fulton L."/>
            <person name="Fulton B."/>
            <person name="Courtney L."/>
            <person name="Fronick C."/>
            <person name="Harrison M."/>
            <person name="Strong C."/>
            <person name="Farmer C."/>
            <person name="Delahaunty K."/>
            <person name="Markovic C."/>
            <person name="Hall O."/>
            <person name="Minx P."/>
            <person name="Tomlinson C."/>
            <person name="Mitreva M."/>
            <person name="Nelson J."/>
            <person name="Hou S."/>
            <person name="Wollam A."/>
            <person name="Pepin K.H."/>
            <person name="Johnson M."/>
            <person name="Bhonagiri V."/>
            <person name="Nash W.E."/>
            <person name="Warren W."/>
            <person name="Chinwalla A."/>
            <person name="Mardis E.R."/>
            <person name="Wilson R.K."/>
        </authorList>
    </citation>
    <scope>NUCLEOTIDE SEQUENCE [LARGE SCALE GENOMIC DNA]</scope>
    <source>
        <strain evidence="13 14">ATCC 51271</strain>
    </source>
</reference>
<comment type="caution">
    <text evidence="13">The sequence shown here is derived from an EMBL/GenBank/DDBJ whole genome shotgun (WGS) entry which is preliminary data.</text>
</comment>
<keyword evidence="3 9" id="KW-0479">Metal-binding</keyword>
<dbReference type="InterPro" id="IPR022998">
    <property type="entry name" value="ThiamineP_synth_TenI"/>
</dbReference>
<evidence type="ECO:0000256" key="2">
    <source>
        <dbReference type="ARBA" id="ARBA00022679"/>
    </source>
</evidence>
<dbReference type="EC" id="2.5.1.3" evidence="9"/>
<evidence type="ECO:0000313" key="14">
    <source>
        <dbReference type="Proteomes" id="UP000018227"/>
    </source>
</evidence>
<dbReference type="AlphaFoldDB" id="V2ZC51"/>
<comment type="similarity">
    <text evidence="9 10">Belongs to the thiamine-phosphate synthase family.</text>
</comment>
<dbReference type="SUPFAM" id="SSF51391">
    <property type="entry name" value="Thiamin phosphate synthase"/>
    <property type="match status" value="1"/>
</dbReference>
<sequence length="222" mass="24004">MKGVSKVVKILKETYKLYGIIGGYKSGDIDKYIKTICIKVESALEGGMTILQLREKYMSISYEVKLARAIKEICNIYGVPLIINDSIEVCALSDADGVHLGQSDGSIKEARKILGNEKIIGATAHNLTEALLAEKEGADYMGSGAAFGSETKFDAVKIQLDEYNAITQAVKIPVVAIGGINYENIDLLSGRGLSGIASISAIFNGEDIKHNTSLLKEKLKNW</sequence>
<dbReference type="NCBIfam" id="TIGR00693">
    <property type="entry name" value="thiE"/>
    <property type="match status" value="1"/>
</dbReference>
<feature type="binding site" evidence="9">
    <location>
        <position position="84"/>
    </location>
    <ligand>
        <name>4-amino-2-methyl-5-(diphosphooxymethyl)pyrimidine</name>
        <dbReference type="ChEBI" id="CHEBI:57841"/>
    </ligand>
</feature>
<dbReference type="InterPro" id="IPR013785">
    <property type="entry name" value="Aldolase_TIM"/>
</dbReference>
<evidence type="ECO:0000256" key="5">
    <source>
        <dbReference type="ARBA" id="ARBA00022977"/>
    </source>
</evidence>
<dbReference type="Pfam" id="PF02581">
    <property type="entry name" value="TMP-TENI"/>
    <property type="match status" value="1"/>
</dbReference>
<feature type="binding site" evidence="9">
    <location>
        <position position="179"/>
    </location>
    <ligand>
        <name>2-[(2R,5Z)-2-carboxy-4-methylthiazol-5(2H)-ylidene]ethyl phosphate</name>
        <dbReference type="ChEBI" id="CHEBI:62899"/>
    </ligand>
</feature>
<dbReference type="HOGENOM" id="CLU_018272_3_2_9"/>
<gene>
    <name evidence="9" type="primary">thiE</name>
    <name evidence="13" type="ORF">GCWU0000282_000224</name>
</gene>
<dbReference type="eggNOG" id="COG0352">
    <property type="taxonomic scope" value="Bacteria"/>
</dbReference>
<dbReference type="HAMAP" id="MF_00097">
    <property type="entry name" value="TMP_synthase"/>
    <property type="match status" value="1"/>
</dbReference>
<dbReference type="PANTHER" id="PTHR20857">
    <property type="entry name" value="THIAMINE-PHOSPHATE PYROPHOSPHORYLASE"/>
    <property type="match status" value="1"/>
</dbReference>
<evidence type="ECO:0000256" key="1">
    <source>
        <dbReference type="ARBA" id="ARBA00005165"/>
    </source>
</evidence>
<dbReference type="InterPro" id="IPR036206">
    <property type="entry name" value="ThiamineP_synth_sf"/>
</dbReference>
<feature type="domain" description="Thiamine phosphate synthase/TenI" evidence="12">
    <location>
        <begin position="34"/>
        <end position="202"/>
    </location>
</feature>
<dbReference type="Gene3D" id="3.20.20.70">
    <property type="entry name" value="Aldolase class I"/>
    <property type="match status" value="1"/>
</dbReference>
<evidence type="ECO:0000256" key="11">
    <source>
        <dbReference type="RuleBase" id="RU004253"/>
    </source>
</evidence>
<evidence type="ECO:0000256" key="8">
    <source>
        <dbReference type="ARBA" id="ARBA00047883"/>
    </source>
</evidence>
<comment type="catalytic activity">
    <reaction evidence="8 9 10">
        <text>2-[(2R,5Z)-2-carboxy-4-methylthiazol-5(2H)-ylidene]ethyl phosphate + 4-amino-2-methyl-5-(diphosphooxymethyl)pyrimidine + 2 H(+) = thiamine phosphate + CO2 + diphosphate</text>
        <dbReference type="Rhea" id="RHEA:47844"/>
        <dbReference type="ChEBI" id="CHEBI:15378"/>
        <dbReference type="ChEBI" id="CHEBI:16526"/>
        <dbReference type="ChEBI" id="CHEBI:33019"/>
        <dbReference type="ChEBI" id="CHEBI:37575"/>
        <dbReference type="ChEBI" id="CHEBI:57841"/>
        <dbReference type="ChEBI" id="CHEBI:62899"/>
        <dbReference type="EC" id="2.5.1.3"/>
    </reaction>
</comment>
<dbReference type="PANTHER" id="PTHR20857:SF15">
    <property type="entry name" value="THIAMINE-PHOSPHATE SYNTHASE"/>
    <property type="match status" value="1"/>
</dbReference>
<dbReference type="GO" id="GO:0000287">
    <property type="term" value="F:magnesium ion binding"/>
    <property type="evidence" value="ECO:0007669"/>
    <property type="project" value="UniProtKB-UniRule"/>
</dbReference>
<evidence type="ECO:0000256" key="3">
    <source>
        <dbReference type="ARBA" id="ARBA00022723"/>
    </source>
</evidence>
<proteinExistence type="inferred from homology"/>
<evidence type="ECO:0000256" key="9">
    <source>
        <dbReference type="HAMAP-Rule" id="MF_00097"/>
    </source>
</evidence>
<dbReference type="OrthoDB" id="9812206at2"/>
<dbReference type="InterPro" id="IPR034291">
    <property type="entry name" value="TMP_synthase"/>
</dbReference>
<protein>
    <recommendedName>
        <fullName evidence="9">Thiamine-phosphate synthase</fullName>
        <shortName evidence="9">TP synthase</shortName>
        <shortName evidence="9">TPS</shortName>
        <ecNumber evidence="9">2.5.1.3</ecNumber>
    </recommendedName>
    <alternativeName>
        <fullName evidence="9">Thiamine-phosphate pyrophosphorylase</fullName>
        <shortName evidence="9">TMP pyrophosphorylase</shortName>
        <shortName evidence="9">TMP-PPase</shortName>
    </alternativeName>
</protein>
<dbReference type="STRING" id="592026.GCWU0000282_000224"/>
<evidence type="ECO:0000256" key="10">
    <source>
        <dbReference type="RuleBase" id="RU003826"/>
    </source>
</evidence>
<keyword evidence="14" id="KW-1185">Reference proteome</keyword>
<feature type="binding site" evidence="9">
    <location>
        <position position="104"/>
    </location>
    <ligand>
        <name>Mg(2+)</name>
        <dbReference type="ChEBI" id="CHEBI:18420"/>
    </ligand>
</feature>
<dbReference type="EMBL" id="ACIL03000003">
    <property type="protein sequence ID" value="ESL04510.1"/>
    <property type="molecule type" value="Genomic_DNA"/>
</dbReference>
<feature type="binding site" evidence="9">
    <location>
        <position position="85"/>
    </location>
    <ligand>
        <name>Mg(2+)</name>
        <dbReference type="ChEBI" id="CHEBI:18420"/>
    </ligand>
</feature>
<comment type="cofactor">
    <cofactor evidence="9">
        <name>Mg(2+)</name>
        <dbReference type="ChEBI" id="CHEBI:18420"/>
    </cofactor>
    <text evidence="9">Binds 1 Mg(2+) ion per subunit.</text>
</comment>
<feature type="binding site" evidence="9">
    <location>
        <begin position="52"/>
        <end position="56"/>
    </location>
    <ligand>
        <name>4-amino-2-methyl-5-(diphosphooxymethyl)pyrimidine</name>
        <dbReference type="ChEBI" id="CHEBI:57841"/>
    </ligand>
</feature>
<comment type="catalytic activity">
    <reaction evidence="6 9 10">
        <text>4-methyl-5-(2-phosphooxyethyl)-thiazole + 4-amino-2-methyl-5-(diphosphooxymethyl)pyrimidine + H(+) = thiamine phosphate + diphosphate</text>
        <dbReference type="Rhea" id="RHEA:22328"/>
        <dbReference type="ChEBI" id="CHEBI:15378"/>
        <dbReference type="ChEBI" id="CHEBI:33019"/>
        <dbReference type="ChEBI" id="CHEBI:37575"/>
        <dbReference type="ChEBI" id="CHEBI:57841"/>
        <dbReference type="ChEBI" id="CHEBI:58296"/>
        <dbReference type="EC" id="2.5.1.3"/>
    </reaction>
</comment>
<comment type="pathway">
    <text evidence="1 9 11">Cofactor biosynthesis; thiamine diphosphate biosynthesis; thiamine phosphate from 4-amino-2-methyl-5-diphosphomethylpyrimidine and 4-methyl-5-(2-phosphoethyl)-thiazole: step 1/1.</text>
</comment>